<accession>A0A2J6WPQ1</accession>
<evidence type="ECO:0000256" key="13">
    <source>
        <dbReference type="PIRSR" id="PIRSR006250-1"/>
    </source>
</evidence>
<dbReference type="CDD" id="cd01572">
    <property type="entry name" value="QPRTase"/>
    <property type="match status" value="1"/>
</dbReference>
<name>A0A2J6WPQ1_9BACT</name>
<dbReference type="RefSeq" id="WP_424605330.1">
    <property type="nucleotide sequence ID" value="NZ_JBNAVA010000003.1"/>
</dbReference>
<feature type="binding site" evidence="13">
    <location>
        <begin position="259"/>
        <end position="261"/>
    </location>
    <ligand>
        <name>substrate</name>
    </ligand>
</feature>
<evidence type="ECO:0000256" key="11">
    <source>
        <dbReference type="ARBA" id="ARBA00069173"/>
    </source>
</evidence>
<evidence type="ECO:0000313" key="16">
    <source>
        <dbReference type="EMBL" id="PMP72374.1"/>
    </source>
</evidence>
<dbReference type="GO" id="GO:0034213">
    <property type="term" value="P:quinolinate catabolic process"/>
    <property type="evidence" value="ECO:0007669"/>
    <property type="project" value="TreeGrafter"/>
</dbReference>
<feature type="binding site" evidence="13">
    <location>
        <position position="215"/>
    </location>
    <ligand>
        <name>substrate</name>
    </ligand>
</feature>
<dbReference type="InterPro" id="IPR027277">
    <property type="entry name" value="NadC/ModD"/>
</dbReference>
<dbReference type="FunFam" id="3.20.20.70:FF:000030">
    <property type="entry name" value="Nicotinate-nucleotide pyrophosphorylase, carboxylating"/>
    <property type="match status" value="1"/>
</dbReference>
<evidence type="ECO:0000256" key="2">
    <source>
        <dbReference type="ARBA" id="ARBA00004893"/>
    </source>
</evidence>
<dbReference type="GO" id="GO:0009435">
    <property type="term" value="P:NAD+ biosynthetic process"/>
    <property type="evidence" value="ECO:0007669"/>
    <property type="project" value="UniProtKB-UniPathway"/>
</dbReference>
<evidence type="ECO:0000259" key="15">
    <source>
        <dbReference type="Pfam" id="PF02749"/>
    </source>
</evidence>
<evidence type="ECO:0000256" key="3">
    <source>
        <dbReference type="ARBA" id="ARBA00009400"/>
    </source>
</evidence>
<protein>
    <recommendedName>
        <fullName evidence="11">Probable nicotinate-nucleotide pyrophosphorylase [carboxylating]</fullName>
        <ecNumber evidence="5">2.4.2.19</ecNumber>
    </recommendedName>
    <alternativeName>
        <fullName evidence="9">Quinolinate phosphoribosyltransferase [decarboxylating]</fullName>
    </alternativeName>
</protein>
<feature type="binding site" evidence="13">
    <location>
        <position position="154"/>
    </location>
    <ligand>
        <name>substrate</name>
    </ligand>
</feature>
<comment type="catalytic activity">
    <reaction evidence="10">
        <text>nicotinate beta-D-ribonucleotide + CO2 + diphosphate = quinolinate + 5-phospho-alpha-D-ribose 1-diphosphate + 2 H(+)</text>
        <dbReference type="Rhea" id="RHEA:12733"/>
        <dbReference type="ChEBI" id="CHEBI:15378"/>
        <dbReference type="ChEBI" id="CHEBI:16526"/>
        <dbReference type="ChEBI" id="CHEBI:29959"/>
        <dbReference type="ChEBI" id="CHEBI:33019"/>
        <dbReference type="ChEBI" id="CHEBI:57502"/>
        <dbReference type="ChEBI" id="CHEBI:58017"/>
        <dbReference type="EC" id="2.4.2.19"/>
    </reaction>
</comment>
<dbReference type="InterPro" id="IPR013785">
    <property type="entry name" value="Aldolase_TIM"/>
</dbReference>
<dbReference type="InterPro" id="IPR002638">
    <property type="entry name" value="Quinolinate_PRibosylTrfase_C"/>
</dbReference>
<feature type="domain" description="Quinolinate phosphoribosyl transferase N-terminal" evidence="15">
    <location>
        <begin position="22"/>
        <end position="107"/>
    </location>
</feature>
<dbReference type="NCBIfam" id="TIGR00078">
    <property type="entry name" value="nadC"/>
    <property type="match status" value="1"/>
</dbReference>
<evidence type="ECO:0000256" key="7">
    <source>
        <dbReference type="ARBA" id="ARBA00022676"/>
    </source>
</evidence>
<dbReference type="InterPro" id="IPR004393">
    <property type="entry name" value="NadC"/>
</dbReference>
<feature type="domain" description="Quinolinate phosphoribosyl transferase C-terminal" evidence="14">
    <location>
        <begin position="109"/>
        <end position="274"/>
    </location>
</feature>
<comment type="function">
    <text evidence="1">Involved in the catabolism of quinolinic acid (QA).</text>
</comment>
<keyword evidence="6" id="KW-0662">Pyridine nucleotide biosynthesis</keyword>
<dbReference type="Pfam" id="PF02749">
    <property type="entry name" value="QRPTase_N"/>
    <property type="match status" value="1"/>
</dbReference>
<feature type="binding site" evidence="13">
    <location>
        <position position="97"/>
    </location>
    <ligand>
        <name>substrate</name>
    </ligand>
</feature>
<feature type="binding site" evidence="13">
    <location>
        <position position="194"/>
    </location>
    <ligand>
        <name>substrate</name>
    </ligand>
</feature>
<feature type="binding site" evidence="13">
    <location>
        <begin position="238"/>
        <end position="240"/>
    </location>
    <ligand>
        <name>substrate</name>
    </ligand>
</feature>
<proteinExistence type="inferred from homology"/>
<dbReference type="EC" id="2.4.2.19" evidence="5"/>
<reference evidence="16 17" key="1">
    <citation type="submission" date="2018-01" db="EMBL/GenBank/DDBJ databases">
        <title>Metagenomic assembled genomes from two thermal pools in the Uzon Caldera, Kamchatka, Russia.</title>
        <authorList>
            <person name="Wilkins L."/>
            <person name="Ettinger C."/>
        </authorList>
    </citation>
    <scope>NUCLEOTIDE SEQUENCE [LARGE SCALE GENOMIC DNA]</scope>
    <source>
        <strain evidence="16">ZAV-05</strain>
    </source>
</reference>
<dbReference type="GO" id="GO:0005737">
    <property type="term" value="C:cytoplasm"/>
    <property type="evidence" value="ECO:0007669"/>
    <property type="project" value="TreeGrafter"/>
</dbReference>
<dbReference type="AlphaFoldDB" id="A0A2J6WPQ1"/>
<organism evidence="16 17">
    <name type="scientific">Calditerrivibrio nitroreducens</name>
    <dbReference type="NCBI Taxonomy" id="477976"/>
    <lineage>
        <taxon>Bacteria</taxon>
        <taxon>Pseudomonadati</taxon>
        <taxon>Deferribacterota</taxon>
        <taxon>Deferribacteres</taxon>
        <taxon>Deferribacterales</taxon>
        <taxon>Calditerrivibrionaceae</taxon>
    </lineage>
</organism>
<evidence type="ECO:0000256" key="8">
    <source>
        <dbReference type="ARBA" id="ARBA00022679"/>
    </source>
</evidence>
<feature type="binding site" evidence="13">
    <location>
        <begin position="130"/>
        <end position="132"/>
    </location>
    <ligand>
        <name>substrate</name>
    </ligand>
</feature>
<comment type="subunit">
    <text evidence="4">Hexamer formed by 3 homodimers.</text>
</comment>
<evidence type="ECO:0000259" key="14">
    <source>
        <dbReference type="Pfam" id="PF01729"/>
    </source>
</evidence>
<evidence type="ECO:0000313" key="17">
    <source>
        <dbReference type="Proteomes" id="UP000242881"/>
    </source>
</evidence>
<dbReference type="SUPFAM" id="SSF54675">
    <property type="entry name" value="Nicotinate/Quinolinate PRTase N-terminal domain-like"/>
    <property type="match status" value="1"/>
</dbReference>
<sequence length="279" mass="31015">MYISLIDRLINLAIDEDIGKGDLSTDSIKSYLGKGTFEFLAKEEFILCGIDVVRRVFELIDSDLDVHFFRKDGDMVPKSDVIGSVKGDVASILKGERIALNFLQRMSGIATNTYNFVEKLKYSNIKILDTRKTLPGHRILEKYSVKTGGGYNHRFGLFDGVMLKDNHIDAVGGIRKAVEIVRRNIPITVKIEVETRNLIEVKEAVEAGVDIIMLDNFDIEMISAAADIIGGKSKIEVSGGVTINNVDKYKDLPIDYISVGALTHQARSVDISLKYRGEI</sequence>
<evidence type="ECO:0000256" key="12">
    <source>
        <dbReference type="PIRNR" id="PIRNR006250"/>
    </source>
</evidence>
<dbReference type="InterPro" id="IPR036068">
    <property type="entry name" value="Nicotinate_pribotase-like_C"/>
</dbReference>
<feature type="binding site" evidence="13">
    <location>
        <position position="164"/>
    </location>
    <ligand>
        <name>substrate</name>
    </ligand>
</feature>
<dbReference type="UniPathway" id="UPA00253">
    <property type="reaction ID" value="UER00331"/>
</dbReference>
<evidence type="ECO:0000256" key="9">
    <source>
        <dbReference type="ARBA" id="ARBA00033102"/>
    </source>
</evidence>
<keyword evidence="8 12" id="KW-0808">Transferase</keyword>
<keyword evidence="7 12" id="KW-0328">Glycosyltransferase</keyword>
<dbReference type="FunFam" id="3.90.1170.20:FF:000001">
    <property type="entry name" value="Nicotinate-nucleotide diphosphorylase (Carboxylating)"/>
    <property type="match status" value="1"/>
</dbReference>
<dbReference type="Pfam" id="PF01729">
    <property type="entry name" value="QRPTase_C"/>
    <property type="match status" value="1"/>
</dbReference>
<evidence type="ECO:0000256" key="6">
    <source>
        <dbReference type="ARBA" id="ARBA00022642"/>
    </source>
</evidence>
<dbReference type="PIRSF" id="PIRSF006250">
    <property type="entry name" value="NadC_ModD"/>
    <property type="match status" value="1"/>
</dbReference>
<dbReference type="GO" id="GO:0004514">
    <property type="term" value="F:nicotinate-nucleotide diphosphorylase (carboxylating) activity"/>
    <property type="evidence" value="ECO:0007669"/>
    <property type="project" value="UniProtKB-EC"/>
</dbReference>
<evidence type="ECO:0000256" key="10">
    <source>
        <dbReference type="ARBA" id="ARBA00047445"/>
    </source>
</evidence>
<comment type="similarity">
    <text evidence="3 12">Belongs to the NadC/ModD family.</text>
</comment>
<dbReference type="Gene3D" id="3.90.1170.20">
    <property type="entry name" value="Quinolinate phosphoribosyl transferase, N-terminal domain"/>
    <property type="match status" value="1"/>
</dbReference>
<gene>
    <name evidence="16" type="primary">nadC</name>
    <name evidence="16" type="ORF">C0187_01725</name>
</gene>
<dbReference type="InterPro" id="IPR022412">
    <property type="entry name" value="Quinolinate_PRibosylTrfase_N"/>
</dbReference>
<dbReference type="Proteomes" id="UP000242881">
    <property type="component" value="Unassembled WGS sequence"/>
</dbReference>
<dbReference type="InterPro" id="IPR037128">
    <property type="entry name" value="Quinolinate_PRibosylTase_N_sf"/>
</dbReference>
<dbReference type="Gene3D" id="3.20.20.70">
    <property type="entry name" value="Aldolase class I"/>
    <property type="match status" value="1"/>
</dbReference>
<evidence type="ECO:0000256" key="1">
    <source>
        <dbReference type="ARBA" id="ARBA00003237"/>
    </source>
</evidence>
<comment type="caution">
    <text evidence="16">The sequence shown here is derived from an EMBL/GenBank/DDBJ whole genome shotgun (WGS) entry which is preliminary data.</text>
</comment>
<dbReference type="SUPFAM" id="SSF51690">
    <property type="entry name" value="Nicotinate/Quinolinate PRTase C-terminal domain-like"/>
    <property type="match status" value="1"/>
</dbReference>
<comment type="pathway">
    <text evidence="2">Cofactor biosynthesis; NAD(+) biosynthesis; nicotinate D-ribonucleotide from quinolinate: step 1/1.</text>
</comment>
<evidence type="ECO:0000256" key="4">
    <source>
        <dbReference type="ARBA" id="ARBA00011218"/>
    </source>
</evidence>
<dbReference type="EMBL" id="PNIN01000023">
    <property type="protein sequence ID" value="PMP72374.1"/>
    <property type="molecule type" value="Genomic_DNA"/>
</dbReference>
<dbReference type="PANTHER" id="PTHR32179:SF3">
    <property type="entry name" value="NICOTINATE-NUCLEOTIDE PYROPHOSPHORYLASE [CARBOXYLATING]"/>
    <property type="match status" value="1"/>
</dbReference>
<dbReference type="PANTHER" id="PTHR32179">
    <property type="entry name" value="NICOTINATE-NUCLEOTIDE PYROPHOSPHORYLASE [CARBOXYLATING]"/>
    <property type="match status" value="1"/>
</dbReference>
<evidence type="ECO:0000256" key="5">
    <source>
        <dbReference type="ARBA" id="ARBA00011944"/>
    </source>
</evidence>